<dbReference type="AlphaFoldDB" id="A0A917RNN7"/>
<protein>
    <submittedName>
        <fullName evidence="1">Uncharacterized protein</fullName>
    </submittedName>
</protein>
<reference evidence="1" key="2">
    <citation type="submission" date="2020-09" db="EMBL/GenBank/DDBJ databases">
        <authorList>
            <person name="Sun Q."/>
            <person name="Zhou Y."/>
        </authorList>
    </citation>
    <scope>NUCLEOTIDE SEQUENCE</scope>
    <source>
        <strain evidence="1">CGMCC 4.3508</strain>
    </source>
</reference>
<evidence type="ECO:0000313" key="2">
    <source>
        <dbReference type="Proteomes" id="UP000638263"/>
    </source>
</evidence>
<proteinExistence type="predicted"/>
<comment type="caution">
    <text evidence="1">The sequence shown here is derived from an EMBL/GenBank/DDBJ whole genome shotgun (WGS) entry which is preliminary data.</text>
</comment>
<dbReference type="Proteomes" id="UP000638263">
    <property type="component" value="Unassembled WGS sequence"/>
</dbReference>
<name>A0A917RNN7_9NOCA</name>
<gene>
    <name evidence="1" type="ORF">GCM10011588_33660</name>
</gene>
<dbReference type="EMBL" id="BMMH01000006">
    <property type="protein sequence ID" value="GGL16245.1"/>
    <property type="molecule type" value="Genomic_DNA"/>
</dbReference>
<reference evidence="1" key="1">
    <citation type="journal article" date="2014" name="Int. J. Syst. Evol. Microbiol.">
        <title>Complete genome sequence of Corynebacterium casei LMG S-19264T (=DSM 44701T), isolated from a smear-ripened cheese.</title>
        <authorList>
            <consortium name="US DOE Joint Genome Institute (JGI-PGF)"/>
            <person name="Walter F."/>
            <person name="Albersmeier A."/>
            <person name="Kalinowski J."/>
            <person name="Ruckert C."/>
        </authorList>
    </citation>
    <scope>NUCLEOTIDE SEQUENCE</scope>
    <source>
        <strain evidence="1">CGMCC 4.3508</strain>
    </source>
</reference>
<dbReference type="RefSeq" id="WP_058855918.1">
    <property type="nucleotide sequence ID" value="NZ_BMMH01000006.1"/>
</dbReference>
<evidence type="ECO:0000313" key="1">
    <source>
        <dbReference type="EMBL" id="GGL16245.1"/>
    </source>
</evidence>
<sequence>MGAAGTLRLGAVDRRGEGNSWETYLVGAVWDGPAGPGSVDYAVKRRPLRGYRRRLRRGP</sequence>
<keyword evidence="2" id="KW-1185">Reference proteome</keyword>
<organism evidence="1 2">
    <name type="scientific">Nocardia jinanensis</name>
    <dbReference type="NCBI Taxonomy" id="382504"/>
    <lineage>
        <taxon>Bacteria</taxon>
        <taxon>Bacillati</taxon>
        <taxon>Actinomycetota</taxon>
        <taxon>Actinomycetes</taxon>
        <taxon>Mycobacteriales</taxon>
        <taxon>Nocardiaceae</taxon>
        <taxon>Nocardia</taxon>
    </lineage>
</organism>
<accession>A0A917RNN7</accession>